<feature type="transmembrane region" description="Helical" evidence="10">
    <location>
        <begin position="186"/>
        <end position="214"/>
    </location>
</feature>
<evidence type="ECO:0000256" key="3">
    <source>
        <dbReference type="ARBA" id="ARBA00022606"/>
    </source>
</evidence>
<evidence type="ECO:0000313" key="12">
    <source>
        <dbReference type="Proteomes" id="UP000075885"/>
    </source>
</evidence>
<keyword evidence="8" id="KW-0675">Receptor</keyword>
<protein>
    <recommendedName>
        <fullName evidence="13">Odorant receptor</fullName>
    </recommendedName>
</protein>
<dbReference type="GO" id="GO:0007165">
    <property type="term" value="P:signal transduction"/>
    <property type="evidence" value="ECO:0007669"/>
    <property type="project" value="UniProtKB-KW"/>
</dbReference>
<dbReference type="InterPro" id="IPR004117">
    <property type="entry name" value="7tm6_olfct_rcpt"/>
</dbReference>
<evidence type="ECO:0000256" key="4">
    <source>
        <dbReference type="ARBA" id="ARBA00022692"/>
    </source>
</evidence>
<evidence type="ECO:0000256" key="9">
    <source>
        <dbReference type="ARBA" id="ARBA00023224"/>
    </source>
</evidence>
<proteinExistence type="predicted"/>
<dbReference type="VEuPathDB" id="VectorBase:AEPI011098"/>
<keyword evidence="5" id="KW-0552">Olfaction</keyword>
<reference evidence="12" key="1">
    <citation type="submission" date="2013-03" db="EMBL/GenBank/DDBJ databases">
        <title>The Genome Sequence of Anopheles epiroticus epiroticus2.</title>
        <authorList>
            <consortium name="The Broad Institute Genomics Platform"/>
            <person name="Neafsey D.E."/>
            <person name="Howell P."/>
            <person name="Walker B."/>
            <person name="Young S.K."/>
            <person name="Zeng Q."/>
            <person name="Gargeya S."/>
            <person name="Fitzgerald M."/>
            <person name="Haas B."/>
            <person name="Abouelleil A."/>
            <person name="Allen A.W."/>
            <person name="Alvarado L."/>
            <person name="Arachchi H.M."/>
            <person name="Berlin A.M."/>
            <person name="Chapman S.B."/>
            <person name="Gainer-Dewar J."/>
            <person name="Goldberg J."/>
            <person name="Griggs A."/>
            <person name="Gujja S."/>
            <person name="Hansen M."/>
            <person name="Howarth C."/>
            <person name="Imamovic A."/>
            <person name="Ireland A."/>
            <person name="Larimer J."/>
            <person name="McCowan C."/>
            <person name="Murphy C."/>
            <person name="Pearson M."/>
            <person name="Poon T.W."/>
            <person name="Priest M."/>
            <person name="Roberts A."/>
            <person name="Saif S."/>
            <person name="Shea T."/>
            <person name="Sisk P."/>
            <person name="Sykes S."/>
            <person name="Wortman J."/>
            <person name="Nusbaum C."/>
            <person name="Birren B."/>
        </authorList>
    </citation>
    <scope>NUCLEOTIDE SEQUENCE [LARGE SCALE GENOMIC DNA]</scope>
    <source>
        <strain evidence="12">Epiroticus2</strain>
    </source>
</reference>
<dbReference type="PANTHER" id="PTHR21137">
    <property type="entry name" value="ODORANT RECEPTOR"/>
    <property type="match status" value="1"/>
</dbReference>
<feature type="transmembrane region" description="Helical" evidence="10">
    <location>
        <begin position="86"/>
        <end position="108"/>
    </location>
</feature>
<organism evidence="11 12">
    <name type="scientific">Anopheles epiroticus</name>
    <dbReference type="NCBI Taxonomy" id="199890"/>
    <lineage>
        <taxon>Eukaryota</taxon>
        <taxon>Metazoa</taxon>
        <taxon>Ecdysozoa</taxon>
        <taxon>Arthropoda</taxon>
        <taxon>Hexapoda</taxon>
        <taxon>Insecta</taxon>
        <taxon>Pterygota</taxon>
        <taxon>Neoptera</taxon>
        <taxon>Endopterygota</taxon>
        <taxon>Diptera</taxon>
        <taxon>Nematocera</taxon>
        <taxon>Culicoidea</taxon>
        <taxon>Culicidae</taxon>
        <taxon>Anophelinae</taxon>
        <taxon>Anopheles</taxon>
    </lineage>
</organism>
<dbReference type="Proteomes" id="UP000075885">
    <property type="component" value="Unassembled WGS sequence"/>
</dbReference>
<feature type="transmembrane region" description="Helical" evidence="10">
    <location>
        <begin position="56"/>
        <end position="74"/>
    </location>
</feature>
<dbReference type="EnsemblMetazoa" id="AEPI011098-RA">
    <property type="protein sequence ID" value="AEPI011098-PA"/>
    <property type="gene ID" value="AEPI011098"/>
</dbReference>
<keyword evidence="12" id="KW-1185">Reference proteome</keyword>
<feature type="transmembrane region" description="Helical" evidence="10">
    <location>
        <begin position="309"/>
        <end position="327"/>
    </location>
</feature>
<dbReference type="AlphaFoldDB" id="A0A182PVW1"/>
<keyword evidence="4 10" id="KW-0812">Transmembrane</keyword>
<evidence type="ECO:0000313" key="11">
    <source>
        <dbReference type="EnsemblMetazoa" id="AEPI011098-PA"/>
    </source>
</evidence>
<dbReference type="Pfam" id="PF02949">
    <property type="entry name" value="7tm_6"/>
    <property type="match status" value="1"/>
</dbReference>
<evidence type="ECO:0000256" key="2">
    <source>
        <dbReference type="ARBA" id="ARBA00022475"/>
    </source>
</evidence>
<name>A0A182PVW1_9DIPT</name>
<accession>A0A182PVW1</accession>
<feature type="transmembrane region" description="Helical" evidence="10">
    <location>
        <begin position="284"/>
        <end position="303"/>
    </location>
</feature>
<keyword evidence="9" id="KW-0807">Transducer</keyword>
<evidence type="ECO:0000256" key="6">
    <source>
        <dbReference type="ARBA" id="ARBA00022989"/>
    </source>
</evidence>
<evidence type="ECO:0000256" key="1">
    <source>
        <dbReference type="ARBA" id="ARBA00004651"/>
    </source>
</evidence>
<evidence type="ECO:0000256" key="10">
    <source>
        <dbReference type="SAM" id="Phobius"/>
    </source>
</evidence>
<evidence type="ECO:0000256" key="8">
    <source>
        <dbReference type="ARBA" id="ARBA00023170"/>
    </source>
</evidence>
<dbReference type="PANTHER" id="PTHR21137:SF35">
    <property type="entry name" value="ODORANT RECEPTOR 19A-RELATED"/>
    <property type="match status" value="1"/>
</dbReference>
<evidence type="ECO:0000256" key="5">
    <source>
        <dbReference type="ARBA" id="ARBA00022725"/>
    </source>
</evidence>
<keyword evidence="6 10" id="KW-1133">Transmembrane helix</keyword>
<keyword evidence="2" id="KW-1003">Cell membrane</keyword>
<dbReference type="GO" id="GO:0005549">
    <property type="term" value="F:odorant binding"/>
    <property type="evidence" value="ECO:0007669"/>
    <property type="project" value="InterPro"/>
</dbReference>
<keyword evidence="3" id="KW-0716">Sensory transduction</keyword>
<evidence type="ECO:0000256" key="7">
    <source>
        <dbReference type="ARBA" id="ARBA00023136"/>
    </source>
</evidence>
<sequence>MFLINRWKSACRVWFQSTFKFSKDADYFLLLQPLCNVLHLLGNPVRCVQELGTVRGVMVLLCRFLFLLPYISFANRMLWSNHSSDAANIIMSFGTFLLYTLIMIRFWLLNHYDREMCAIRFFFKDRTYQEESDWVHRMRAGNYRRWNWIISIIYLLKLINLLIFILTNSHNTEYHFHYRGEVVGPLYVQIVVQFFTVYLGVGYFVSSCVMLVTLQLFRTEMQILTTTLRQCADIEQRDLQQQTTDVADACEAFCRQFYVNVRRHIELLQAFTTFSKVLSPISVLVYYGALIIVTYPCLFVMHNQFSANTVPFLGYVLFVTIDTLLFCQSIDNLNELNTEVGYIVYSIYWPATLQFADLGVSTEILQSLRRSMLIVLQQTQQPLRFGYGETGTLSMRSFGELMQKIYSFIMFLTQFN</sequence>
<comment type="subcellular location">
    <subcellularLocation>
        <location evidence="1">Cell membrane</location>
        <topology evidence="1">Multi-pass membrane protein</topology>
    </subcellularLocation>
</comment>
<reference evidence="11" key="2">
    <citation type="submission" date="2020-05" db="UniProtKB">
        <authorList>
            <consortium name="EnsemblMetazoa"/>
        </authorList>
    </citation>
    <scope>IDENTIFICATION</scope>
    <source>
        <strain evidence="11">Epiroticus2</strain>
    </source>
</reference>
<evidence type="ECO:0008006" key="13">
    <source>
        <dbReference type="Google" id="ProtNLM"/>
    </source>
</evidence>
<dbReference type="GO" id="GO:0004984">
    <property type="term" value="F:olfactory receptor activity"/>
    <property type="evidence" value="ECO:0007669"/>
    <property type="project" value="InterPro"/>
</dbReference>
<feature type="transmembrane region" description="Helical" evidence="10">
    <location>
        <begin position="146"/>
        <end position="166"/>
    </location>
</feature>
<keyword evidence="7 10" id="KW-0472">Membrane</keyword>
<dbReference type="GO" id="GO:0005886">
    <property type="term" value="C:plasma membrane"/>
    <property type="evidence" value="ECO:0007669"/>
    <property type="project" value="UniProtKB-SubCell"/>
</dbReference>